<keyword evidence="6" id="KW-0677">Repeat</keyword>
<proteinExistence type="inferred from homology"/>
<keyword evidence="10" id="KW-1185">Reference proteome</keyword>
<dbReference type="InterPro" id="IPR004316">
    <property type="entry name" value="SWEET_rpt"/>
</dbReference>
<feature type="transmembrane region" description="Helical" evidence="9">
    <location>
        <begin position="183"/>
        <end position="204"/>
    </location>
</feature>
<keyword evidence="5 9" id="KW-0812">Transmembrane</keyword>
<dbReference type="Gene3D" id="1.20.1280.290">
    <property type="match status" value="2"/>
</dbReference>
<dbReference type="RefSeq" id="XP_022256897.1">
    <property type="nucleotide sequence ID" value="XM_022401189.1"/>
</dbReference>
<evidence type="ECO:0000256" key="5">
    <source>
        <dbReference type="ARBA" id="ARBA00022692"/>
    </source>
</evidence>
<comment type="function">
    <text evidence="9">Mediates sugar transport across membranes.</text>
</comment>
<keyword evidence="7 9" id="KW-1133">Transmembrane helix</keyword>
<sequence>MDLKTILGNAATVCTVASFFSGAFVCQKIWKKGTTADISPFPFLTGVLCGVLWLRYGLFIQDSAVIIVNTIGLTFQTVYVLWYYIFTLNRQTLHKQLFGIGILLLGLFSYLIYITKGKDEATFASGLMASGASLAFCAAPLSSMADVIKTKSVKMLPFPIILTTFGMTSLWFMYGFMLNDKFIQVPNLIGAMLAGFQLSLFVIYPSKTRTDREKDLPDVA</sequence>
<protein>
    <recommendedName>
        <fullName evidence="9">Sugar transporter SWEET</fullName>
    </recommendedName>
</protein>
<feature type="transmembrane region" description="Helical" evidence="9">
    <location>
        <begin position="38"/>
        <end position="58"/>
    </location>
</feature>
<evidence type="ECO:0000256" key="7">
    <source>
        <dbReference type="ARBA" id="ARBA00022989"/>
    </source>
</evidence>
<keyword evidence="3 9" id="KW-0813">Transport</keyword>
<dbReference type="PANTHER" id="PTHR10791">
    <property type="entry name" value="RAG1-ACTIVATING PROTEIN 1"/>
    <property type="match status" value="1"/>
</dbReference>
<dbReference type="GeneID" id="106472642"/>
<dbReference type="Pfam" id="PF03083">
    <property type="entry name" value="MtN3_slv"/>
    <property type="match status" value="2"/>
</dbReference>
<evidence type="ECO:0000313" key="12">
    <source>
        <dbReference type="RefSeq" id="XP_022256895.1"/>
    </source>
</evidence>
<evidence type="ECO:0000313" key="13">
    <source>
        <dbReference type="RefSeq" id="XP_022256897.1"/>
    </source>
</evidence>
<evidence type="ECO:0000313" key="11">
    <source>
        <dbReference type="RefSeq" id="XP_013788749.1"/>
    </source>
</evidence>
<feature type="transmembrane region" description="Helical" evidence="9">
    <location>
        <begin position="155"/>
        <end position="177"/>
    </location>
</feature>
<keyword evidence="8 9" id="KW-0472">Membrane</keyword>
<feature type="transmembrane region" description="Helical" evidence="9">
    <location>
        <begin position="121"/>
        <end position="143"/>
    </location>
</feature>
<evidence type="ECO:0000256" key="3">
    <source>
        <dbReference type="ARBA" id="ARBA00022448"/>
    </source>
</evidence>
<comment type="similarity">
    <text evidence="2 9">Belongs to the SWEET sugar transporter family.</text>
</comment>
<feature type="transmembrane region" description="Helical" evidence="9">
    <location>
        <begin position="97"/>
        <end position="115"/>
    </location>
</feature>
<evidence type="ECO:0000313" key="10">
    <source>
        <dbReference type="Proteomes" id="UP000694941"/>
    </source>
</evidence>
<evidence type="ECO:0000313" key="14">
    <source>
        <dbReference type="RefSeq" id="XP_022256898.1"/>
    </source>
</evidence>
<evidence type="ECO:0000256" key="6">
    <source>
        <dbReference type="ARBA" id="ARBA00022737"/>
    </source>
</evidence>
<keyword evidence="4 9" id="KW-0762">Sugar transport</keyword>
<feature type="transmembrane region" description="Helical" evidence="9">
    <location>
        <begin position="6"/>
        <end position="26"/>
    </location>
</feature>
<comment type="subcellular location">
    <subcellularLocation>
        <location evidence="9">Cell membrane</location>
        <topology evidence="9">Multi-pass membrane protein</topology>
    </subcellularLocation>
    <subcellularLocation>
        <location evidence="1">Endomembrane system</location>
        <topology evidence="1">Multi-pass membrane protein</topology>
    </subcellularLocation>
</comment>
<feature type="transmembrane region" description="Helical" evidence="9">
    <location>
        <begin position="64"/>
        <end position="85"/>
    </location>
</feature>
<reference evidence="11 12" key="1">
    <citation type="submission" date="2025-05" db="UniProtKB">
        <authorList>
            <consortium name="RefSeq"/>
        </authorList>
    </citation>
    <scope>IDENTIFICATION</scope>
    <source>
        <tissue evidence="11 12">Muscle</tissue>
    </source>
</reference>
<dbReference type="RefSeq" id="XP_013788749.1">
    <property type="nucleotide sequence ID" value="XM_013933295.2"/>
</dbReference>
<evidence type="ECO:0000256" key="2">
    <source>
        <dbReference type="ARBA" id="ARBA00007809"/>
    </source>
</evidence>
<evidence type="ECO:0000256" key="8">
    <source>
        <dbReference type="ARBA" id="ARBA00023136"/>
    </source>
</evidence>
<evidence type="ECO:0000256" key="9">
    <source>
        <dbReference type="RuleBase" id="RU910715"/>
    </source>
</evidence>
<accession>A0ABM1TLZ1</accession>
<name>A0ABM1TLZ1_LIMPO</name>
<evidence type="ECO:0000256" key="4">
    <source>
        <dbReference type="ARBA" id="ARBA00022597"/>
    </source>
</evidence>
<dbReference type="PANTHER" id="PTHR10791:SF112">
    <property type="entry name" value="SUGAR TRANSPORTER SWEET1"/>
    <property type="match status" value="1"/>
</dbReference>
<gene>
    <name evidence="11 12 13 14" type="primary">LOC106472642</name>
</gene>
<dbReference type="InterPro" id="IPR047664">
    <property type="entry name" value="SWEET"/>
</dbReference>
<evidence type="ECO:0000256" key="1">
    <source>
        <dbReference type="ARBA" id="ARBA00004127"/>
    </source>
</evidence>
<dbReference type="Proteomes" id="UP000694941">
    <property type="component" value="Unplaced"/>
</dbReference>
<dbReference type="RefSeq" id="XP_022256898.1">
    <property type="nucleotide sequence ID" value="XM_022401190.1"/>
</dbReference>
<dbReference type="RefSeq" id="XP_022256895.1">
    <property type="nucleotide sequence ID" value="XM_022401187.1"/>
</dbReference>
<organism evidence="10 13">
    <name type="scientific">Limulus polyphemus</name>
    <name type="common">Atlantic horseshoe crab</name>
    <dbReference type="NCBI Taxonomy" id="6850"/>
    <lineage>
        <taxon>Eukaryota</taxon>
        <taxon>Metazoa</taxon>
        <taxon>Ecdysozoa</taxon>
        <taxon>Arthropoda</taxon>
        <taxon>Chelicerata</taxon>
        <taxon>Merostomata</taxon>
        <taxon>Xiphosura</taxon>
        <taxon>Limulidae</taxon>
        <taxon>Limulus</taxon>
    </lineage>
</organism>